<dbReference type="EMBL" id="KQ964248">
    <property type="protein sequence ID" value="KXJ92758.1"/>
    <property type="molecule type" value="Genomic_DNA"/>
</dbReference>
<name>A0A136J6E6_9PEZI</name>
<accession>A0A136J6E6</accession>
<dbReference type="AlphaFoldDB" id="A0A136J6E6"/>
<evidence type="ECO:0000313" key="2">
    <source>
        <dbReference type="Proteomes" id="UP000070501"/>
    </source>
</evidence>
<keyword evidence="2" id="KW-1185">Reference proteome</keyword>
<protein>
    <submittedName>
        <fullName evidence="1">Uncharacterized protein</fullName>
    </submittedName>
</protein>
<dbReference type="InParanoid" id="A0A136J6E6"/>
<sequence>MWEAAQTRSRPCISTRFTGVCGTASRALAAPTMVLFSAKATSQGLYSGRLTQHRLNLGAAQGSHSLHKAVVGCPPTSPAFNACQVRVTTLRSRSLPPILGLP</sequence>
<gene>
    <name evidence="1" type="ORF">Micbo1qcDRAFT_50870</name>
</gene>
<proteinExistence type="predicted"/>
<reference evidence="2" key="1">
    <citation type="submission" date="2016-02" db="EMBL/GenBank/DDBJ databases">
        <title>Draft genome sequence of Microdochium bolleyi, a fungal endophyte of beachgrass.</title>
        <authorList>
            <consortium name="DOE Joint Genome Institute"/>
            <person name="David A.S."/>
            <person name="May G."/>
            <person name="Haridas S."/>
            <person name="Lim J."/>
            <person name="Wang M."/>
            <person name="Labutti K."/>
            <person name="Lipzen A."/>
            <person name="Barry K."/>
            <person name="Grigoriev I.V."/>
        </authorList>
    </citation>
    <scope>NUCLEOTIDE SEQUENCE [LARGE SCALE GENOMIC DNA]</scope>
    <source>
        <strain evidence="2">J235TASD1</strain>
    </source>
</reference>
<dbReference type="Proteomes" id="UP000070501">
    <property type="component" value="Unassembled WGS sequence"/>
</dbReference>
<evidence type="ECO:0000313" key="1">
    <source>
        <dbReference type="EMBL" id="KXJ92758.1"/>
    </source>
</evidence>
<organism evidence="1 2">
    <name type="scientific">Microdochium bolleyi</name>
    <dbReference type="NCBI Taxonomy" id="196109"/>
    <lineage>
        <taxon>Eukaryota</taxon>
        <taxon>Fungi</taxon>
        <taxon>Dikarya</taxon>
        <taxon>Ascomycota</taxon>
        <taxon>Pezizomycotina</taxon>
        <taxon>Sordariomycetes</taxon>
        <taxon>Xylariomycetidae</taxon>
        <taxon>Xylariales</taxon>
        <taxon>Microdochiaceae</taxon>
        <taxon>Microdochium</taxon>
    </lineage>
</organism>